<keyword evidence="4" id="KW-1185">Reference proteome</keyword>
<evidence type="ECO:0000256" key="1">
    <source>
        <dbReference type="SAM" id="MobiDB-lite"/>
    </source>
</evidence>
<accession>A0AAE1L106</accession>
<sequence length="241" mass="27912">MEVEEEICLKMMLWRSLPEWENLTHQWYQSEVSELDVRKVRQVTGEYRGRVNHLMGASEEDQHSDVLFHLDSRISLLEEKVVILFASRPHPGSCRPTGPPPTRPRPPASGSHRTNPEGMENRLKQIEERLEEATIPIKEYTRKDMYVLGDLSHLDTLLLDTDLTLHLLHHSQHGLHIKTDTIKWKNTHTIIKHTLDSLRELEEEWLALDPVLSTCVAHETFPLQATTFAITSIFLTHIITK</sequence>
<evidence type="ECO:0000259" key="2">
    <source>
        <dbReference type="Pfam" id="PF08393"/>
    </source>
</evidence>
<dbReference type="InterPro" id="IPR042222">
    <property type="entry name" value="Dynein_2_N"/>
</dbReference>
<dbReference type="Proteomes" id="UP001286313">
    <property type="component" value="Unassembled WGS sequence"/>
</dbReference>
<evidence type="ECO:0000313" key="4">
    <source>
        <dbReference type="Proteomes" id="UP001286313"/>
    </source>
</evidence>
<dbReference type="Pfam" id="PF08393">
    <property type="entry name" value="DHC_N2"/>
    <property type="match status" value="1"/>
</dbReference>
<dbReference type="EMBL" id="JAWQEG010000365">
    <property type="protein sequence ID" value="KAK3891142.1"/>
    <property type="molecule type" value="Genomic_DNA"/>
</dbReference>
<name>A0AAE1L106_PETCI</name>
<feature type="compositionally biased region" description="Pro residues" evidence="1">
    <location>
        <begin position="97"/>
        <end position="107"/>
    </location>
</feature>
<dbReference type="InterPro" id="IPR013602">
    <property type="entry name" value="Dynein_heavy_linker"/>
</dbReference>
<feature type="region of interest" description="Disordered" evidence="1">
    <location>
        <begin position="88"/>
        <end position="118"/>
    </location>
</feature>
<reference evidence="3" key="1">
    <citation type="submission" date="2023-10" db="EMBL/GenBank/DDBJ databases">
        <title>Genome assemblies of two species of porcelain crab, Petrolisthes cinctipes and Petrolisthes manimaculis (Anomura: Porcellanidae).</title>
        <authorList>
            <person name="Angst P."/>
        </authorList>
    </citation>
    <scope>NUCLEOTIDE SEQUENCE</scope>
    <source>
        <strain evidence="3">PB745_01</strain>
        <tissue evidence="3">Gill</tissue>
    </source>
</reference>
<dbReference type="AlphaFoldDB" id="A0AAE1L106"/>
<gene>
    <name evidence="3" type="ORF">Pcinc_004933</name>
</gene>
<protein>
    <recommendedName>
        <fullName evidence="2">Dynein heavy chain linker domain-containing protein</fullName>
    </recommendedName>
</protein>
<proteinExistence type="predicted"/>
<feature type="domain" description="Dynein heavy chain linker" evidence="2">
    <location>
        <begin position="118"/>
        <end position="239"/>
    </location>
</feature>
<comment type="caution">
    <text evidence="3">The sequence shown here is derived from an EMBL/GenBank/DDBJ whole genome shotgun (WGS) entry which is preliminary data.</text>
</comment>
<dbReference type="Gene3D" id="1.20.140.100">
    <property type="entry name" value="Dynein heavy chain, N-terminal domain 2"/>
    <property type="match status" value="1"/>
</dbReference>
<organism evidence="3 4">
    <name type="scientific">Petrolisthes cinctipes</name>
    <name type="common">Flat porcelain crab</name>
    <dbReference type="NCBI Taxonomy" id="88211"/>
    <lineage>
        <taxon>Eukaryota</taxon>
        <taxon>Metazoa</taxon>
        <taxon>Ecdysozoa</taxon>
        <taxon>Arthropoda</taxon>
        <taxon>Crustacea</taxon>
        <taxon>Multicrustacea</taxon>
        <taxon>Malacostraca</taxon>
        <taxon>Eumalacostraca</taxon>
        <taxon>Eucarida</taxon>
        <taxon>Decapoda</taxon>
        <taxon>Pleocyemata</taxon>
        <taxon>Anomura</taxon>
        <taxon>Galatheoidea</taxon>
        <taxon>Porcellanidae</taxon>
        <taxon>Petrolisthes</taxon>
    </lineage>
</organism>
<evidence type="ECO:0000313" key="3">
    <source>
        <dbReference type="EMBL" id="KAK3891142.1"/>
    </source>
</evidence>